<dbReference type="Pfam" id="PF01916">
    <property type="entry name" value="DS"/>
    <property type="match status" value="1"/>
</dbReference>
<evidence type="ECO:0000256" key="3">
    <source>
        <dbReference type="ARBA" id="ARBA00009892"/>
    </source>
</evidence>
<dbReference type="InterPro" id="IPR029035">
    <property type="entry name" value="DHS-like_NAD/FAD-binding_dom"/>
</dbReference>
<evidence type="ECO:0000256" key="1">
    <source>
        <dbReference type="ARBA" id="ARBA00000952"/>
    </source>
</evidence>
<dbReference type="RefSeq" id="XP_035664618.1">
    <property type="nucleotide sequence ID" value="XM_035808725.1"/>
</dbReference>
<dbReference type="PANTHER" id="PTHR11703">
    <property type="entry name" value="DEOXYHYPUSINE SYNTHASE"/>
    <property type="match status" value="1"/>
</dbReference>
<evidence type="ECO:0000313" key="9">
    <source>
        <dbReference type="Proteomes" id="UP000001554"/>
    </source>
</evidence>
<comment type="function">
    <text evidence="8">Catalyzes the NAD-dependent oxidative cleavage of spermidine and the subsequent transfer of the butylamine moiety of spermidine to the epsilon-amino group of a critical lysine residue of the eIF-5A precursor protein to form the intermediate deoxyhypusine residue. This is the first step of the post-translational modification of that lysine into an unusual amino acid residue named hypusine. Hypusination is unique to mature eIF-5A factor and is essential for its function.</text>
</comment>
<dbReference type="Gene3D" id="3.40.910.10">
    <property type="entry name" value="Deoxyhypusine synthase"/>
    <property type="match status" value="1"/>
</dbReference>
<gene>
    <name evidence="10" type="primary">LOC118408104</name>
</gene>
<reference evidence="10" key="1">
    <citation type="submission" date="2025-08" db="UniProtKB">
        <authorList>
            <consortium name="RefSeq"/>
        </authorList>
    </citation>
    <scope>IDENTIFICATION</scope>
    <source>
        <strain evidence="10">S238N-H82</strain>
        <tissue evidence="10">Testes</tissue>
    </source>
</reference>
<keyword evidence="6" id="KW-0520">NAD</keyword>
<accession>A0A9J7KL88</accession>
<evidence type="ECO:0000256" key="8">
    <source>
        <dbReference type="ARBA" id="ARBA00056884"/>
    </source>
</evidence>
<dbReference type="AlphaFoldDB" id="A0A9J7KL88"/>
<dbReference type="InterPro" id="IPR002773">
    <property type="entry name" value="Deoxyhypusine_synthase"/>
</dbReference>
<comment type="pathway">
    <text evidence="2">Protein modification; eIF5A hypusination.</text>
</comment>
<keyword evidence="9" id="KW-1185">Reference proteome</keyword>
<dbReference type="GO" id="GO:0008216">
    <property type="term" value="P:spermidine metabolic process"/>
    <property type="evidence" value="ECO:0000318"/>
    <property type="project" value="GO_Central"/>
</dbReference>
<comment type="similarity">
    <text evidence="3">Belongs to the deoxyhypusine synthase family.</text>
</comment>
<dbReference type="PANTHER" id="PTHR11703:SF0">
    <property type="entry name" value="DEOXYHYPUSINE SYNTHASE"/>
    <property type="match status" value="1"/>
</dbReference>
<dbReference type="GO" id="GO:0034038">
    <property type="term" value="F:deoxyhypusine synthase activity"/>
    <property type="evidence" value="ECO:0000318"/>
    <property type="project" value="GO_Central"/>
</dbReference>
<comment type="catalytic activity">
    <reaction evidence="1">
        <text>[eIF5A protein]-L-lysine + spermidine = [eIF5A protein]-deoxyhypusine + propane-1,3-diamine</text>
        <dbReference type="Rhea" id="RHEA:33299"/>
        <dbReference type="Rhea" id="RHEA-COMP:10143"/>
        <dbReference type="Rhea" id="RHEA-COMP:10144"/>
        <dbReference type="ChEBI" id="CHEBI:29969"/>
        <dbReference type="ChEBI" id="CHEBI:57484"/>
        <dbReference type="ChEBI" id="CHEBI:57834"/>
        <dbReference type="ChEBI" id="CHEBI:82657"/>
        <dbReference type="EC" id="2.5.1.46"/>
    </reaction>
</comment>
<protein>
    <recommendedName>
        <fullName evidence="5">Deoxyhypusine synthase</fullName>
        <ecNumber evidence="4">2.5.1.46</ecNumber>
    </recommendedName>
</protein>
<dbReference type="EC" id="2.5.1.46" evidence="4"/>
<organism evidence="9 10">
    <name type="scientific">Branchiostoma floridae</name>
    <name type="common">Florida lancelet</name>
    <name type="synonym">Amphioxus</name>
    <dbReference type="NCBI Taxonomy" id="7739"/>
    <lineage>
        <taxon>Eukaryota</taxon>
        <taxon>Metazoa</taxon>
        <taxon>Chordata</taxon>
        <taxon>Cephalochordata</taxon>
        <taxon>Leptocardii</taxon>
        <taxon>Amphioxiformes</taxon>
        <taxon>Branchiostomatidae</taxon>
        <taxon>Branchiostoma</taxon>
    </lineage>
</organism>
<dbReference type="OrthoDB" id="294378at2759"/>
<dbReference type="GeneID" id="118408104"/>
<dbReference type="GO" id="GO:0005737">
    <property type="term" value="C:cytoplasm"/>
    <property type="evidence" value="ECO:0000318"/>
    <property type="project" value="GO_Central"/>
</dbReference>
<evidence type="ECO:0000256" key="4">
    <source>
        <dbReference type="ARBA" id="ARBA00012683"/>
    </source>
</evidence>
<evidence type="ECO:0000256" key="7">
    <source>
        <dbReference type="ARBA" id="ARBA00023256"/>
    </source>
</evidence>
<keyword evidence="7" id="KW-0386">Hypusine biosynthesis</keyword>
<dbReference type="InterPro" id="IPR036982">
    <property type="entry name" value="Deoxyhypusine_synthase_sf"/>
</dbReference>
<dbReference type="FunFam" id="3.40.910.10:FF:000010">
    <property type="entry name" value="Deoxyhypusine synthase"/>
    <property type="match status" value="1"/>
</dbReference>
<sequence length="259" mass="29238">MADAASKAEQHVLVKSVDMPDDAIKIEGVDFNKGVDLDEVVKHYLTTGFQASNLGMAIEQIKKMREHRSKPANLSPEEEKLDPIYRPRSDCTIFLGYTSNMVSSGIRETIRFLAQHRMIDCIVTTAGGIEEDFIKCFAPTYLGDFSLKGKDLRPKGLNRTGNLLVPNDNYCLWEEWATPILDKMLEEQKQEGTLWTPSKLIARFGKKINNPESIYYWCYKNEIPVFSPAITDGSIGDLLFMHAYRNPGLVLDIVHGTCN</sequence>
<evidence type="ECO:0000313" key="10">
    <source>
        <dbReference type="RefSeq" id="XP_035664618.1"/>
    </source>
</evidence>
<dbReference type="SUPFAM" id="SSF52467">
    <property type="entry name" value="DHS-like NAD/FAD-binding domain"/>
    <property type="match status" value="1"/>
</dbReference>
<proteinExistence type="inferred from homology"/>
<dbReference type="KEGG" id="bfo:118408104"/>
<name>A0A9J7KL88_BRAFL</name>
<evidence type="ECO:0000256" key="5">
    <source>
        <dbReference type="ARBA" id="ARBA00020607"/>
    </source>
</evidence>
<dbReference type="Proteomes" id="UP000001554">
    <property type="component" value="Unplaced"/>
</dbReference>
<evidence type="ECO:0000256" key="2">
    <source>
        <dbReference type="ARBA" id="ARBA00005041"/>
    </source>
</evidence>
<evidence type="ECO:0000256" key="6">
    <source>
        <dbReference type="ARBA" id="ARBA00023027"/>
    </source>
</evidence>